<keyword evidence="2 4" id="KW-0238">DNA-binding</keyword>
<protein>
    <submittedName>
        <fullName evidence="6">AcrR family transcriptional regulator</fullName>
    </submittedName>
</protein>
<gene>
    <name evidence="6" type="ORF">M2280_003882</name>
</gene>
<evidence type="ECO:0000256" key="3">
    <source>
        <dbReference type="ARBA" id="ARBA00023163"/>
    </source>
</evidence>
<evidence type="ECO:0000313" key="6">
    <source>
        <dbReference type="EMBL" id="MDH6282645.1"/>
    </source>
</evidence>
<sequence>MIRKPPTGSPEPHGSKSVRTRGRILDSAAYVLSRKGYAATRLSDVADHAQLQAPSLYYYFSSRDELVEEVMFTAVALMRVHVQAALDALPADTSAMDRILVAVESQLRYELAVSDYATTSSRNASQLPEHLRARHDNERAAYGSMWRSLISDAKRSGELNPAIEIRAARMLVIGAITWAVEWWNPNAGSLDSLVDTARIVVHNGLRDPATVVAQTT</sequence>
<dbReference type="RefSeq" id="WP_280761949.1">
    <property type="nucleotide sequence ID" value="NZ_JARXVC010000011.1"/>
</dbReference>
<evidence type="ECO:0000256" key="4">
    <source>
        <dbReference type="PROSITE-ProRule" id="PRU00335"/>
    </source>
</evidence>
<evidence type="ECO:0000256" key="2">
    <source>
        <dbReference type="ARBA" id="ARBA00023125"/>
    </source>
</evidence>
<reference evidence="6 7" key="1">
    <citation type="submission" date="2023-04" db="EMBL/GenBank/DDBJ databases">
        <title>Forest soil microbial communities from Buena Vista Peninsula, Colon Province, Panama.</title>
        <authorList>
            <person name="Bouskill N."/>
        </authorList>
    </citation>
    <scope>NUCLEOTIDE SEQUENCE [LARGE SCALE GENOMIC DNA]</scope>
    <source>
        <strain evidence="6 7">CFH S0262</strain>
    </source>
</reference>
<dbReference type="PANTHER" id="PTHR30055">
    <property type="entry name" value="HTH-TYPE TRANSCRIPTIONAL REGULATOR RUTR"/>
    <property type="match status" value="1"/>
</dbReference>
<keyword evidence="3" id="KW-0804">Transcription</keyword>
<dbReference type="Pfam" id="PF00440">
    <property type="entry name" value="TetR_N"/>
    <property type="match status" value="1"/>
</dbReference>
<accession>A0ABT6MEA9</accession>
<dbReference type="InterPro" id="IPR050109">
    <property type="entry name" value="HTH-type_TetR-like_transc_reg"/>
</dbReference>
<dbReference type="PRINTS" id="PR00455">
    <property type="entry name" value="HTHTETR"/>
</dbReference>
<keyword evidence="1" id="KW-0805">Transcription regulation</keyword>
<organism evidence="6 7">
    <name type="scientific">Prescottella agglutinans</name>
    <dbReference type="NCBI Taxonomy" id="1644129"/>
    <lineage>
        <taxon>Bacteria</taxon>
        <taxon>Bacillati</taxon>
        <taxon>Actinomycetota</taxon>
        <taxon>Actinomycetes</taxon>
        <taxon>Mycobacteriales</taxon>
        <taxon>Nocardiaceae</taxon>
        <taxon>Prescottella</taxon>
    </lineage>
</organism>
<feature type="domain" description="HTH tetR-type" evidence="5">
    <location>
        <begin position="18"/>
        <end position="78"/>
    </location>
</feature>
<name>A0ABT6MEA9_9NOCA</name>
<dbReference type="EMBL" id="JARXVC010000011">
    <property type="protein sequence ID" value="MDH6282645.1"/>
    <property type="molecule type" value="Genomic_DNA"/>
</dbReference>
<keyword evidence="7" id="KW-1185">Reference proteome</keyword>
<evidence type="ECO:0000313" key="7">
    <source>
        <dbReference type="Proteomes" id="UP001160334"/>
    </source>
</evidence>
<dbReference type="SUPFAM" id="SSF48498">
    <property type="entry name" value="Tetracyclin repressor-like, C-terminal domain"/>
    <property type="match status" value="1"/>
</dbReference>
<dbReference type="Gene3D" id="1.10.357.10">
    <property type="entry name" value="Tetracycline Repressor, domain 2"/>
    <property type="match status" value="1"/>
</dbReference>
<feature type="DNA-binding region" description="H-T-H motif" evidence="4">
    <location>
        <begin position="41"/>
        <end position="60"/>
    </location>
</feature>
<dbReference type="PANTHER" id="PTHR30055:SF234">
    <property type="entry name" value="HTH-TYPE TRANSCRIPTIONAL REGULATOR BETI"/>
    <property type="match status" value="1"/>
</dbReference>
<dbReference type="Proteomes" id="UP001160334">
    <property type="component" value="Unassembled WGS sequence"/>
</dbReference>
<comment type="caution">
    <text evidence="6">The sequence shown here is derived from an EMBL/GenBank/DDBJ whole genome shotgun (WGS) entry which is preliminary data.</text>
</comment>
<dbReference type="PROSITE" id="PS50977">
    <property type="entry name" value="HTH_TETR_2"/>
    <property type="match status" value="1"/>
</dbReference>
<dbReference type="InterPro" id="IPR001647">
    <property type="entry name" value="HTH_TetR"/>
</dbReference>
<proteinExistence type="predicted"/>
<dbReference type="Pfam" id="PF17932">
    <property type="entry name" value="TetR_C_24"/>
    <property type="match status" value="1"/>
</dbReference>
<evidence type="ECO:0000259" key="5">
    <source>
        <dbReference type="PROSITE" id="PS50977"/>
    </source>
</evidence>
<dbReference type="InterPro" id="IPR009057">
    <property type="entry name" value="Homeodomain-like_sf"/>
</dbReference>
<dbReference type="InterPro" id="IPR036271">
    <property type="entry name" value="Tet_transcr_reg_TetR-rel_C_sf"/>
</dbReference>
<dbReference type="SUPFAM" id="SSF46689">
    <property type="entry name" value="Homeodomain-like"/>
    <property type="match status" value="1"/>
</dbReference>
<evidence type="ECO:0000256" key="1">
    <source>
        <dbReference type="ARBA" id="ARBA00023015"/>
    </source>
</evidence>
<dbReference type="InterPro" id="IPR041490">
    <property type="entry name" value="KstR2_TetR_C"/>
</dbReference>